<dbReference type="Proteomes" id="UP000326169">
    <property type="component" value="Unassembled WGS sequence"/>
</dbReference>
<reference evidence="1 2" key="1">
    <citation type="journal article" date="2019" name="J Genomics">
        <title>The Draft Genome of a Hydrogen-producing Cyanobacterium, Arthrospira platensis NIES-46.</title>
        <authorList>
            <person name="Suzuki S."/>
            <person name="Yamaguchi H."/>
            <person name="Kawachi M."/>
        </authorList>
    </citation>
    <scope>NUCLEOTIDE SEQUENCE [LARGE SCALE GENOMIC DNA]</scope>
    <source>
        <strain evidence="1 2">NIES-46</strain>
    </source>
</reference>
<evidence type="ECO:0000313" key="1">
    <source>
        <dbReference type="EMBL" id="GCE94732.1"/>
    </source>
</evidence>
<dbReference type="EMBL" id="BIMW01000105">
    <property type="protein sequence ID" value="GCE94732.1"/>
    <property type="molecule type" value="Genomic_DNA"/>
</dbReference>
<organism evidence="1 2">
    <name type="scientific">Limnospira platensis NIES-46</name>
    <dbReference type="NCBI Taxonomy" id="1236695"/>
    <lineage>
        <taxon>Bacteria</taxon>
        <taxon>Bacillati</taxon>
        <taxon>Cyanobacteriota</taxon>
        <taxon>Cyanophyceae</taxon>
        <taxon>Oscillatoriophycideae</taxon>
        <taxon>Oscillatoriales</taxon>
        <taxon>Sirenicapillariaceae</taxon>
        <taxon>Limnospira</taxon>
    </lineage>
</organism>
<comment type="caution">
    <text evidence="1">The sequence shown here is derived from an EMBL/GenBank/DDBJ whole genome shotgun (WGS) entry which is preliminary data.</text>
</comment>
<keyword evidence="2" id="KW-1185">Reference proteome</keyword>
<gene>
    <name evidence="1" type="ORF">NIES46_27910</name>
</gene>
<sequence length="122" mass="13819">MVTVAISLWGVTSMPKLLPVISLHTGNFSNFLQGPGGTCVELDTPEWFDYLRKNKSFSVELNGKRFTACKKTSINNFAYWNLKGWDGKINHHIYIGKSDQTTNEKIQQAAIAMFYRCNPKQA</sequence>
<protein>
    <submittedName>
        <fullName evidence="1">Uncharacterized protein</fullName>
    </submittedName>
</protein>
<accession>A0A5M3T7X8</accession>
<evidence type="ECO:0000313" key="2">
    <source>
        <dbReference type="Proteomes" id="UP000326169"/>
    </source>
</evidence>
<proteinExistence type="predicted"/>
<name>A0A5M3T7X8_LIMPL</name>